<dbReference type="OMA" id="YMANSAS"/>
<dbReference type="Proteomes" id="UP000222542">
    <property type="component" value="Unassembled WGS sequence"/>
</dbReference>
<dbReference type="Pfam" id="PF22936">
    <property type="entry name" value="Pol_BBD"/>
    <property type="match status" value="1"/>
</dbReference>
<proteinExistence type="predicted"/>
<sequence length="115" mass="13132">MVGNPRKWWMDSGPTRYVYANKELFAVFTSTQGEEKLYMANSASAKVEGTWKVCLKMTSGKVLTLYNVLYILKLRKNLISVSLLDKNEFKCVFVFRKNVLSKGEVYVGKGYLNEG</sequence>
<dbReference type="AlphaFoldDB" id="A0A2G2ZA36"/>
<reference evidence="2 3" key="1">
    <citation type="journal article" date="2014" name="Nat. Genet.">
        <title>Genome sequence of the hot pepper provides insights into the evolution of pungency in Capsicum species.</title>
        <authorList>
            <person name="Kim S."/>
            <person name="Park M."/>
            <person name="Yeom S.I."/>
            <person name="Kim Y.M."/>
            <person name="Lee J.M."/>
            <person name="Lee H.A."/>
            <person name="Seo E."/>
            <person name="Choi J."/>
            <person name="Cheong K."/>
            <person name="Kim K.T."/>
            <person name="Jung K."/>
            <person name="Lee G.W."/>
            <person name="Oh S.K."/>
            <person name="Bae C."/>
            <person name="Kim S.B."/>
            <person name="Lee H.Y."/>
            <person name="Kim S.Y."/>
            <person name="Kim M.S."/>
            <person name="Kang B.C."/>
            <person name="Jo Y.D."/>
            <person name="Yang H.B."/>
            <person name="Jeong H.J."/>
            <person name="Kang W.H."/>
            <person name="Kwon J.K."/>
            <person name="Shin C."/>
            <person name="Lim J.Y."/>
            <person name="Park J.H."/>
            <person name="Huh J.H."/>
            <person name="Kim J.S."/>
            <person name="Kim B.D."/>
            <person name="Cohen O."/>
            <person name="Paran I."/>
            <person name="Suh M.C."/>
            <person name="Lee S.B."/>
            <person name="Kim Y.K."/>
            <person name="Shin Y."/>
            <person name="Noh S.J."/>
            <person name="Park J."/>
            <person name="Seo Y.S."/>
            <person name="Kwon S.Y."/>
            <person name="Kim H.A."/>
            <person name="Park J.M."/>
            <person name="Kim H.J."/>
            <person name="Choi S.B."/>
            <person name="Bosland P.W."/>
            <person name="Reeves G."/>
            <person name="Jo S.H."/>
            <person name="Lee B.W."/>
            <person name="Cho H.T."/>
            <person name="Choi H.S."/>
            <person name="Lee M.S."/>
            <person name="Yu Y."/>
            <person name="Do Choi Y."/>
            <person name="Park B.S."/>
            <person name="van Deynze A."/>
            <person name="Ashrafi H."/>
            <person name="Hill T."/>
            <person name="Kim W.T."/>
            <person name="Pai H.S."/>
            <person name="Ahn H.K."/>
            <person name="Yeam I."/>
            <person name="Giovannoni J.J."/>
            <person name="Rose J.K."/>
            <person name="Sorensen I."/>
            <person name="Lee S.J."/>
            <person name="Kim R.W."/>
            <person name="Choi I.Y."/>
            <person name="Choi B.S."/>
            <person name="Lim J.S."/>
            <person name="Lee Y.H."/>
            <person name="Choi D."/>
        </authorList>
    </citation>
    <scope>NUCLEOTIDE SEQUENCE [LARGE SCALE GENOMIC DNA]</scope>
    <source>
        <strain evidence="3">cv. CM334</strain>
    </source>
</reference>
<evidence type="ECO:0000313" key="2">
    <source>
        <dbReference type="EMBL" id="PHT78858.1"/>
    </source>
</evidence>
<gene>
    <name evidence="2" type="ORF">T459_16910</name>
</gene>
<dbReference type="PANTHER" id="PTHR47592">
    <property type="entry name" value="PBF68 PROTEIN"/>
    <property type="match status" value="1"/>
</dbReference>
<evidence type="ECO:0000259" key="1">
    <source>
        <dbReference type="Pfam" id="PF22936"/>
    </source>
</evidence>
<feature type="domain" description="Retrovirus-related Pol polyprotein from transposon TNT 1-94-like beta-barrel" evidence="1">
    <location>
        <begin position="8"/>
        <end position="88"/>
    </location>
</feature>
<keyword evidence="3" id="KW-1185">Reference proteome</keyword>
<name>A0A2G2ZA36_CAPAN</name>
<reference evidence="2 3" key="2">
    <citation type="journal article" date="2017" name="Genome Biol.">
        <title>New reference genome sequences of hot pepper reveal the massive evolution of plant disease-resistance genes by retroduplication.</title>
        <authorList>
            <person name="Kim S."/>
            <person name="Park J."/>
            <person name="Yeom S.I."/>
            <person name="Kim Y.M."/>
            <person name="Seo E."/>
            <person name="Kim K.T."/>
            <person name="Kim M.S."/>
            <person name="Lee J.M."/>
            <person name="Cheong K."/>
            <person name="Shin H.S."/>
            <person name="Kim S.B."/>
            <person name="Han K."/>
            <person name="Lee J."/>
            <person name="Park M."/>
            <person name="Lee H.A."/>
            <person name="Lee H.Y."/>
            <person name="Lee Y."/>
            <person name="Oh S."/>
            <person name="Lee J.H."/>
            <person name="Choi E."/>
            <person name="Choi E."/>
            <person name="Lee S.E."/>
            <person name="Jeon J."/>
            <person name="Kim H."/>
            <person name="Choi G."/>
            <person name="Song H."/>
            <person name="Lee J."/>
            <person name="Lee S.C."/>
            <person name="Kwon J.K."/>
            <person name="Lee H.Y."/>
            <person name="Koo N."/>
            <person name="Hong Y."/>
            <person name="Kim R.W."/>
            <person name="Kang W.H."/>
            <person name="Huh J.H."/>
            <person name="Kang B.C."/>
            <person name="Yang T.J."/>
            <person name="Lee Y.H."/>
            <person name="Bennetzen J.L."/>
            <person name="Choi D."/>
        </authorList>
    </citation>
    <scope>NUCLEOTIDE SEQUENCE [LARGE SCALE GENOMIC DNA]</scope>
    <source>
        <strain evidence="3">cv. CM334</strain>
    </source>
</reference>
<dbReference type="PANTHER" id="PTHR47592:SF31">
    <property type="entry name" value="ZINC FINGER, CCHC-TYPE-RELATED"/>
    <property type="match status" value="1"/>
</dbReference>
<accession>A0A2G2ZA36</accession>
<dbReference type="Gramene" id="PHT78858">
    <property type="protein sequence ID" value="PHT78858"/>
    <property type="gene ID" value="T459_16910"/>
</dbReference>
<evidence type="ECO:0000313" key="3">
    <source>
        <dbReference type="Proteomes" id="UP000222542"/>
    </source>
</evidence>
<dbReference type="EMBL" id="AYRZ02000006">
    <property type="protein sequence ID" value="PHT78858.1"/>
    <property type="molecule type" value="Genomic_DNA"/>
</dbReference>
<dbReference type="InterPro" id="IPR054722">
    <property type="entry name" value="PolX-like_BBD"/>
</dbReference>
<protein>
    <recommendedName>
        <fullName evidence="1">Retrovirus-related Pol polyprotein from transposon TNT 1-94-like beta-barrel domain-containing protein</fullName>
    </recommendedName>
</protein>
<organism evidence="2 3">
    <name type="scientific">Capsicum annuum</name>
    <name type="common">Capsicum pepper</name>
    <dbReference type="NCBI Taxonomy" id="4072"/>
    <lineage>
        <taxon>Eukaryota</taxon>
        <taxon>Viridiplantae</taxon>
        <taxon>Streptophyta</taxon>
        <taxon>Embryophyta</taxon>
        <taxon>Tracheophyta</taxon>
        <taxon>Spermatophyta</taxon>
        <taxon>Magnoliopsida</taxon>
        <taxon>eudicotyledons</taxon>
        <taxon>Gunneridae</taxon>
        <taxon>Pentapetalae</taxon>
        <taxon>asterids</taxon>
        <taxon>lamiids</taxon>
        <taxon>Solanales</taxon>
        <taxon>Solanaceae</taxon>
        <taxon>Solanoideae</taxon>
        <taxon>Capsiceae</taxon>
        <taxon>Capsicum</taxon>
    </lineage>
</organism>
<comment type="caution">
    <text evidence="2">The sequence shown here is derived from an EMBL/GenBank/DDBJ whole genome shotgun (WGS) entry which is preliminary data.</text>
</comment>